<dbReference type="EMBL" id="BRXY01000250">
    <property type="protein sequence ID" value="GMH80848.1"/>
    <property type="molecule type" value="Genomic_DNA"/>
</dbReference>
<evidence type="ECO:0000256" key="1">
    <source>
        <dbReference type="SAM" id="MobiDB-lite"/>
    </source>
</evidence>
<keyword evidence="2" id="KW-1133">Transmembrane helix</keyword>
<evidence type="ECO:0000313" key="4">
    <source>
        <dbReference type="EMBL" id="GMH80848.1"/>
    </source>
</evidence>
<gene>
    <name evidence="4" type="ORF">TrST_g10647</name>
</gene>
<accession>A0A9W7EKZ6</accession>
<name>A0A9W7EKZ6_9STRA</name>
<evidence type="ECO:0000259" key="3">
    <source>
        <dbReference type="Pfam" id="PF18566"/>
    </source>
</evidence>
<feature type="domain" description="Linalool dehydratase/isomerase" evidence="3">
    <location>
        <begin position="165"/>
        <end position="311"/>
    </location>
</feature>
<dbReference type="Pfam" id="PF18566">
    <property type="entry name" value="Ldi"/>
    <property type="match status" value="1"/>
</dbReference>
<proteinExistence type="predicted"/>
<dbReference type="Proteomes" id="UP001165085">
    <property type="component" value="Unassembled WGS sequence"/>
</dbReference>
<dbReference type="InterPro" id="IPR041411">
    <property type="entry name" value="Ldi"/>
</dbReference>
<evidence type="ECO:0000313" key="5">
    <source>
        <dbReference type="Proteomes" id="UP001165085"/>
    </source>
</evidence>
<feature type="transmembrane region" description="Helical" evidence="2">
    <location>
        <begin position="54"/>
        <end position="79"/>
    </location>
</feature>
<keyword evidence="2" id="KW-0812">Transmembrane</keyword>
<dbReference type="AlphaFoldDB" id="A0A9W7EKZ6"/>
<comment type="caution">
    <text evidence="4">The sequence shown here is derived from an EMBL/GenBank/DDBJ whole genome shotgun (WGS) entry which is preliminary data.</text>
</comment>
<evidence type="ECO:0000256" key="2">
    <source>
        <dbReference type="SAM" id="Phobius"/>
    </source>
</evidence>
<dbReference type="OrthoDB" id="9979195at2759"/>
<keyword evidence="2" id="KW-0472">Membrane</keyword>
<feature type="region of interest" description="Disordered" evidence="1">
    <location>
        <begin position="678"/>
        <end position="703"/>
    </location>
</feature>
<protein>
    <recommendedName>
        <fullName evidence="3">Linalool dehydratase/isomerase domain-containing protein</fullName>
    </recommendedName>
</protein>
<keyword evidence="5" id="KW-1185">Reference proteome</keyword>
<reference evidence="5" key="1">
    <citation type="journal article" date="2023" name="Commun. Biol.">
        <title>Genome analysis of Parmales, the sister group of diatoms, reveals the evolutionary specialization of diatoms from phago-mixotrophs to photoautotrophs.</title>
        <authorList>
            <person name="Ban H."/>
            <person name="Sato S."/>
            <person name="Yoshikawa S."/>
            <person name="Yamada K."/>
            <person name="Nakamura Y."/>
            <person name="Ichinomiya M."/>
            <person name="Sato N."/>
            <person name="Blanc-Mathieu R."/>
            <person name="Endo H."/>
            <person name="Kuwata A."/>
            <person name="Ogata H."/>
        </authorList>
    </citation>
    <scope>NUCLEOTIDE SEQUENCE [LARGE SCALE GENOMIC DNA]</scope>
    <source>
        <strain evidence="5">NIES 3701</strain>
    </source>
</reference>
<organism evidence="4 5">
    <name type="scientific">Triparma strigata</name>
    <dbReference type="NCBI Taxonomy" id="1606541"/>
    <lineage>
        <taxon>Eukaryota</taxon>
        <taxon>Sar</taxon>
        <taxon>Stramenopiles</taxon>
        <taxon>Ochrophyta</taxon>
        <taxon>Bolidophyceae</taxon>
        <taxon>Parmales</taxon>
        <taxon>Triparmaceae</taxon>
        <taxon>Triparma</taxon>
    </lineage>
</organism>
<feature type="compositionally biased region" description="Acidic residues" evidence="1">
    <location>
        <begin position="687"/>
        <end position="701"/>
    </location>
</feature>
<sequence length="720" mass="79690">MEDRPHAPEGSFVNHVRDQLDHLRLAQLSLAQSGGHLLSLCVPSVAFGVWAHKFLHAGVLTSSMLSIGVVVLCCVYACVGDPRKRRSNGFGAEVARLFHASEDDIIVGDVTLLDLSDEETKLLQYFRSITVDLKSEKAIFRTWSMVGGGKPGVGAQEQLSFTAIRYHASFLCYAVATITMRIPNFSYCGGEIILWVLENLLLKPKVFEFYLHYWPELKKKGPFVCRENIMWLGHVLHVAALYEMLTKDNRYSSRHGLKVIESDGEEYSTSLPELALHLAASMRMNATGGVPCEPGLVFFQCQNHPFCGFTLLEGLGHFPRGFFNEEKHRFQDFAVKGMRAVVETGGIKIACVTTKQNNEAFDKAYDRELATLENRLLGGKSIAKSDGDTDNGTASPSRILASLPFAHIGSDAWDLNYLFFWATSTAAVEKIYENFVKARIDDLREFGTWGDEAASEAASYCCREKEEGAAELGGWNSAPPAVCCFGLNIPKSAWSSAILPVLAQVKDWKNFSLIETWLKRNLRQETSSSRAWLGESCEWEIGNTANYAMAVAMKNGSDVRALHHGLWLNNNKENGAATVVSCSPKSLQVWRCKENTEGTGLSFGFTMVASSVAKFVLRPSASRREAKLKLSVVGRTELQEGLDLKWRETSNGGIEISVVRKKANDTTSQGIFGGFFASSTEEKKEIGEEDEGEEVGEEDEEASWRGKRIEFSVNLKASPL</sequence>